<dbReference type="Pfam" id="PF00067">
    <property type="entry name" value="p450"/>
    <property type="match status" value="2"/>
</dbReference>
<sequence length="441" mass="50032">MRSHEYSSVNLNNLDQQIVCDTIVILLMDVPGKVGWPIVGDKSLEFYRDPLQFLNKNVNQARSSIFKTRFLNKPTVFVCSNQGVRDVLNCTGESLDFGYEAFMKGMFGHNILFSKNGEAELFRQFLSNLFTNHCLEEYESVIKCIITKHVGNLKSAGESICLYKFFKVLFSDVCLTLFLGLDSTENGEQARSVMSLTTDHWRGIVAVPLDLRLVNPSSTYSKALQAKSNLLEMINTHKKRAKSGFPLKMKETCDLDGSVVNNHLLLFTSALLPKVFASICTSVCAEIGKVETSHYQERARCEDIWLDYLLKETMRLCPPLLGGRRLATKSCVIAGYNVPQDYTLVYMTHPAQRDPGVFEDPHQFKPERWAQRPDLKDKLYVYGFGSRCCIGERLSSLILESTLRSLFNKYVVQVCADQDFSHKYLPVLRPKNSLLVHLEAV</sequence>
<comment type="cofactor">
    <cofactor evidence="4">
        <name>heme</name>
        <dbReference type="ChEBI" id="CHEBI:30413"/>
    </cofactor>
</comment>
<dbReference type="PRINTS" id="PR00465">
    <property type="entry name" value="EP450IV"/>
</dbReference>
<proteinExistence type="inferred from homology"/>
<keyword evidence="4" id="KW-0349">Heme</keyword>
<evidence type="ECO:0000256" key="1">
    <source>
        <dbReference type="ARBA" id="ARBA00010617"/>
    </source>
</evidence>
<dbReference type="GO" id="GO:0005506">
    <property type="term" value="F:iron ion binding"/>
    <property type="evidence" value="ECO:0007669"/>
    <property type="project" value="InterPro"/>
</dbReference>
<organism evidence="5 6">
    <name type="scientific">Elysia crispata</name>
    <name type="common">lettuce slug</name>
    <dbReference type="NCBI Taxonomy" id="231223"/>
    <lineage>
        <taxon>Eukaryota</taxon>
        <taxon>Metazoa</taxon>
        <taxon>Spiralia</taxon>
        <taxon>Lophotrochozoa</taxon>
        <taxon>Mollusca</taxon>
        <taxon>Gastropoda</taxon>
        <taxon>Heterobranchia</taxon>
        <taxon>Euthyneura</taxon>
        <taxon>Panpulmonata</taxon>
        <taxon>Sacoglossa</taxon>
        <taxon>Placobranchoidea</taxon>
        <taxon>Plakobranchidae</taxon>
        <taxon>Elysia</taxon>
    </lineage>
</organism>
<evidence type="ECO:0000256" key="4">
    <source>
        <dbReference type="PIRSR" id="PIRSR602403-1"/>
    </source>
</evidence>
<keyword evidence="6" id="KW-1185">Reference proteome</keyword>
<dbReference type="InterPro" id="IPR036396">
    <property type="entry name" value="Cyt_P450_sf"/>
</dbReference>
<dbReference type="PANTHER" id="PTHR24286:SF252">
    <property type="entry name" value="CYTOCHROME P450 26B1"/>
    <property type="match status" value="1"/>
</dbReference>
<evidence type="ECO:0008006" key="7">
    <source>
        <dbReference type="Google" id="ProtNLM"/>
    </source>
</evidence>
<dbReference type="GO" id="GO:0034653">
    <property type="term" value="P:retinoic acid catabolic process"/>
    <property type="evidence" value="ECO:0007669"/>
    <property type="project" value="UniProtKB-ARBA"/>
</dbReference>
<dbReference type="PANTHER" id="PTHR24286">
    <property type="entry name" value="CYTOCHROME P450 26"/>
    <property type="match status" value="1"/>
</dbReference>
<gene>
    <name evidence="5" type="ORF">RRG08_027015</name>
</gene>
<evidence type="ECO:0000313" key="5">
    <source>
        <dbReference type="EMBL" id="KAK3788281.1"/>
    </source>
</evidence>
<keyword evidence="3 4" id="KW-0408">Iron</keyword>
<keyword evidence="2 4" id="KW-0479">Metal-binding</keyword>
<accession>A0AAE1DZ20</accession>
<dbReference type="InterPro" id="IPR001128">
    <property type="entry name" value="Cyt_P450"/>
</dbReference>
<dbReference type="Proteomes" id="UP001283361">
    <property type="component" value="Unassembled WGS sequence"/>
</dbReference>
<name>A0AAE1DZ20_9GAST</name>
<dbReference type="GO" id="GO:0004497">
    <property type="term" value="F:monooxygenase activity"/>
    <property type="evidence" value="ECO:0007669"/>
    <property type="project" value="InterPro"/>
</dbReference>
<reference evidence="5" key="1">
    <citation type="journal article" date="2023" name="G3 (Bethesda)">
        <title>A reference genome for the long-term kleptoplast-retaining sea slug Elysia crispata morphotype clarki.</title>
        <authorList>
            <person name="Eastman K.E."/>
            <person name="Pendleton A.L."/>
            <person name="Shaikh M.A."/>
            <person name="Suttiyut T."/>
            <person name="Ogas R."/>
            <person name="Tomko P."/>
            <person name="Gavelis G."/>
            <person name="Widhalm J.R."/>
            <person name="Wisecaver J.H."/>
        </authorList>
    </citation>
    <scope>NUCLEOTIDE SEQUENCE</scope>
    <source>
        <strain evidence="5">ECLA1</strain>
    </source>
</reference>
<evidence type="ECO:0000256" key="2">
    <source>
        <dbReference type="ARBA" id="ARBA00022723"/>
    </source>
</evidence>
<dbReference type="InterPro" id="IPR002403">
    <property type="entry name" value="Cyt_P450_E_grp-IV"/>
</dbReference>
<protein>
    <recommendedName>
        <fullName evidence="7">Cytochrome P450</fullName>
    </recommendedName>
</protein>
<dbReference type="EMBL" id="JAWDGP010001773">
    <property type="protein sequence ID" value="KAK3788281.1"/>
    <property type="molecule type" value="Genomic_DNA"/>
</dbReference>
<dbReference type="AlphaFoldDB" id="A0AAE1DZ20"/>
<dbReference type="SUPFAM" id="SSF48264">
    <property type="entry name" value="Cytochrome P450"/>
    <property type="match status" value="1"/>
</dbReference>
<comment type="similarity">
    <text evidence="1">Belongs to the cytochrome P450 family.</text>
</comment>
<dbReference type="GO" id="GO:0016125">
    <property type="term" value="P:sterol metabolic process"/>
    <property type="evidence" value="ECO:0007669"/>
    <property type="project" value="TreeGrafter"/>
</dbReference>
<evidence type="ECO:0000313" key="6">
    <source>
        <dbReference type="Proteomes" id="UP001283361"/>
    </source>
</evidence>
<dbReference type="GO" id="GO:0016705">
    <property type="term" value="F:oxidoreductase activity, acting on paired donors, with incorporation or reduction of molecular oxygen"/>
    <property type="evidence" value="ECO:0007669"/>
    <property type="project" value="InterPro"/>
</dbReference>
<dbReference type="GO" id="GO:0020037">
    <property type="term" value="F:heme binding"/>
    <property type="evidence" value="ECO:0007669"/>
    <property type="project" value="InterPro"/>
</dbReference>
<feature type="binding site" description="axial binding residue" evidence="4">
    <location>
        <position position="389"/>
    </location>
    <ligand>
        <name>heme</name>
        <dbReference type="ChEBI" id="CHEBI:30413"/>
    </ligand>
    <ligandPart>
        <name>Fe</name>
        <dbReference type="ChEBI" id="CHEBI:18248"/>
    </ligandPart>
</feature>
<dbReference type="Gene3D" id="1.10.630.10">
    <property type="entry name" value="Cytochrome P450"/>
    <property type="match status" value="2"/>
</dbReference>
<evidence type="ECO:0000256" key="3">
    <source>
        <dbReference type="ARBA" id="ARBA00023004"/>
    </source>
</evidence>
<comment type="caution">
    <text evidence="5">The sequence shown here is derived from an EMBL/GenBank/DDBJ whole genome shotgun (WGS) entry which is preliminary data.</text>
</comment>